<proteinExistence type="predicted"/>
<feature type="non-terminal residue" evidence="1">
    <location>
        <position position="56"/>
    </location>
</feature>
<comment type="caution">
    <text evidence="1">The sequence shown here is derived from an EMBL/GenBank/DDBJ whole genome shotgun (WGS) entry which is preliminary data.</text>
</comment>
<name>A0ACA9T110_9GLOM</name>
<dbReference type="EMBL" id="CAJVQC010179647">
    <property type="protein sequence ID" value="CAG8852044.1"/>
    <property type="molecule type" value="Genomic_DNA"/>
</dbReference>
<accession>A0ACA9T110</accession>
<gene>
    <name evidence="1" type="ORF">RPERSI_LOCUS36874</name>
</gene>
<protein>
    <submittedName>
        <fullName evidence="1">13391_t:CDS:1</fullName>
    </submittedName>
</protein>
<keyword evidence="2" id="KW-1185">Reference proteome</keyword>
<reference evidence="1" key="1">
    <citation type="submission" date="2021-06" db="EMBL/GenBank/DDBJ databases">
        <authorList>
            <person name="Kallberg Y."/>
            <person name="Tangrot J."/>
            <person name="Rosling A."/>
        </authorList>
    </citation>
    <scope>NUCLEOTIDE SEQUENCE</scope>
    <source>
        <strain evidence="1">MA461A</strain>
    </source>
</reference>
<evidence type="ECO:0000313" key="2">
    <source>
        <dbReference type="Proteomes" id="UP000789920"/>
    </source>
</evidence>
<organism evidence="1 2">
    <name type="scientific">Racocetra persica</name>
    <dbReference type="NCBI Taxonomy" id="160502"/>
    <lineage>
        <taxon>Eukaryota</taxon>
        <taxon>Fungi</taxon>
        <taxon>Fungi incertae sedis</taxon>
        <taxon>Mucoromycota</taxon>
        <taxon>Glomeromycotina</taxon>
        <taxon>Glomeromycetes</taxon>
        <taxon>Diversisporales</taxon>
        <taxon>Gigasporaceae</taxon>
        <taxon>Racocetra</taxon>
    </lineage>
</organism>
<feature type="non-terminal residue" evidence="1">
    <location>
        <position position="1"/>
    </location>
</feature>
<dbReference type="Proteomes" id="UP000789920">
    <property type="component" value="Unassembled WGS sequence"/>
</dbReference>
<sequence length="56" mass="6347">IRSLFSEINPNDEIQLKYRDFEGAMIHISSDGELSSILSTLDEGQVMKFDLVTKSQ</sequence>
<evidence type="ECO:0000313" key="1">
    <source>
        <dbReference type="EMBL" id="CAG8852044.1"/>
    </source>
</evidence>